<sequence>MSKLDIKNINQLSLKDRIKVLSRLNLFMSRISAEERVSWALDNLPDKHIISSSFGVNSMVLLHILIQQKPNIPVILIDTGYLFPETYHFIDFITNKYHLNLQVFRSKISPAWQEARYGQLWNKGIQGINRYNQINKVQPMHVALIQLSVQTWFAGLRRDQSKSRSLLPYIEIKKGVFKVLPIVDWSNNQSNEYLRKHNLKLHPLSKDGYSSVGDVHTTLKHAPGMLEEETRFFGLKRECGLHED</sequence>
<comment type="pathway">
    <text evidence="3">Sulfur metabolism; hydrogen sulfide biosynthesis; sulfite from sulfate: step 3/3.</text>
</comment>
<keyword evidence="3" id="KW-0963">Cytoplasm</keyword>
<comment type="catalytic activity">
    <reaction evidence="3">
        <text>[thioredoxin]-disulfide + sulfite + adenosine 3',5'-bisphosphate + 2 H(+) = [thioredoxin]-dithiol + 3'-phosphoadenylyl sulfate</text>
        <dbReference type="Rhea" id="RHEA:11724"/>
        <dbReference type="Rhea" id="RHEA-COMP:10698"/>
        <dbReference type="Rhea" id="RHEA-COMP:10700"/>
        <dbReference type="ChEBI" id="CHEBI:15378"/>
        <dbReference type="ChEBI" id="CHEBI:17359"/>
        <dbReference type="ChEBI" id="CHEBI:29950"/>
        <dbReference type="ChEBI" id="CHEBI:50058"/>
        <dbReference type="ChEBI" id="CHEBI:58339"/>
        <dbReference type="ChEBI" id="CHEBI:58343"/>
        <dbReference type="EC" id="1.8.4.8"/>
    </reaction>
</comment>
<comment type="similarity">
    <text evidence="1 3">Belongs to the PAPS reductase family. CysH subfamily.</text>
</comment>
<dbReference type="EC" id="1.8.4.8" evidence="3"/>
<gene>
    <name evidence="3" type="primary">cysH</name>
    <name evidence="5" type="ORF">D9V69_02130</name>
</gene>
<dbReference type="AlphaFoldDB" id="A0A4D6Y5R3"/>
<dbReference type="UniPathway" id="UPA00140">
    <property type="reaction ID" value="UER00206"/>
</dbReference>
<dbReference type="SUPFAM" id="SSF52402">
    <property type="entry name" value="Adenine nucleotide alpha hydrolases-like"/>
    <property type="match status" value="1"/>
</dbReference>
<dbReference type="GO" id="GO:0019379">
    <property type="term" value="P:sulfate assimilation, phosphoadenylyl sulfate reduction by phosphoadenylyl-sulfate reductase (thioredoxin)"/>
    <property type="evidence" value="ECO:0007669"/>
    <property type="project" value="UniProtKB-UniRule"/>
</dbReference>
<dbReference type="Proteomes" id="UP000298773">
    <property type="component" value="Chromosome"/>
</dbReference>
<dbReference type="InterPro" id="IPR011800">
    <property type="entry name" value="PAPS_reductase_CysH"/>
</dbReference>
<evidence type="ECO:0000313" key="5">
    <source>
        <dbReference type="EMBL" id="QCI21714.1"/>
    </source>
</evidence>
<dbReference type="PANTHER" id="PTHR46509:SF1">
    <property type="entry name" value="PHOSPHOADENOSINE PHOSPHOSULFATE REDUCTASE"/>
    <property type="match status" value="1"/>
</dbReference>
<dbReference type="HAMAP" id="MF_00063">
    <property type="entry name" value="CysH"/>
    <property type="match status" value="1"/>
</dbReference>
<evidence type="ECO:0000256" key="3">
    <source>
        <dbReference type="HAMAP-Rule" id="MF_00063"/>
    </source>
</evidence>
<reference evidence="5 6" key="2">
    <citation type="submission" date="2019-05" db="EMBL/GenBank/DDBJ databases">
        <title>Genome evolution of the obligate endosymbiont Buchnera aphidicola.</title>
        <authorList>
            <person name="Moran N.A."/>
        </authorList>
    </citation>
    <scope>NUCLEOTIDE SEQUENCE [LARGE SCALE GENOMIC DNA]</scope>
    <source>
        <strain evidence="5 6">Hta</strain>
    </source>
</reference>
<dbReference type="OrthoDB" id="9794018at2"/>
<comment type="subcellular location">
    <subcellularLocation>
        <location evidence="3">Cytoplasm</location>
    </subcellularLocation>
</comment>
<dbReference type="CDD" id="cd23945">
    <property type="entry name" value="PAPS_reductase"/>
    <property type="match status" value="1"/>
</dbReference>
<protein>
    <recommendedName>
        <fullName evidence="3">Phosphoadenosine 5'-phosphosulfate reductase</fullName>
        <shortName evidence="3">PAPS reductase</shortName>
        <ecNumber evidence="3">1.8.4.8</ecNumber>
    </recommendedName>
    <alternativeName>
        <fullName evidence="3">3'-phosphoadenylylsulfate reductase</fullName>
    </alternativeName>
    <alternativeName>
        <fullName evidence="3">PAPS reductase, thioredoxin dependent</fullName>
    </alternativeName>
    <alternativeName>
        <fullName evidence="3">PAPS sulfotransferase</fullName>
    </alternativeName>
    <alternativeName>
        <fullName evidence="3">PAdoPS reductase</fullName>
    </alternativeName>
</protein>
<dbReference type="GO" id="GO:0005737">
    <property type="term" value="C:cytoplasm"/>
    <property type="evidence" value="ECO:0007669"/>
    <property type="project" value="UniProtKB-SubCell"/>
</dbReference>
<dbReference type="NCBIfam" id="TIGR02057">
    <property type="entry name" value="PAPS_reductase"/>
    <property type="match status" value="1"/>
</dbReference>
<feature type="domain" description="Phosphoadenosine phosphosulphate reductase" evidence="4">
    <location>
        <begin position="48"/>
        <end position="219"/>
    </location>
</feature>
<dbReference type="InterPro" id="IPR002500">
    <property type="entry name" value="PAPS_reduct_dom"/>
</dbReference>
<dbReference type="RefSeq" id="WP_158356684.1">
    <property type="nucleotide sequence ID" value="NZ_CP034873.1"/>
</dbReference>
<evidence type="ECO:0000313" key="6">
    <source>
        <dbReference type="Proteomes" id="UP000298773"/>
    </source>
</evidence>
<feature type="active site" description="Nucleophile; cysteine thiosulfonate intermediate" evidence="3">
    <location>
        <position position="239"/>
    </location>
</feature>
<evidence type="ECO:0000256" key="1">
    <source>
        <dbReference type="ARBA" id="ARBA00009732"/>
    </source>
</evidence>
<dbReference type="NCBIfam" id="TIGR00434">
    <property type="entry name" value="cysH"/>
    <property type="match status" value="1"/>
</dbReference>
<dbReference type="InterPro" id="IPR004511">
    <property type="entry name" value="PAPS/APS_Rdtase"/>
</dbReference>
<dbReference type="InterPro" id="IPR014729">
    <property type="entry name" value="Rossmann-like_a/b/a_fold"/>
</dbReference>
<comment type="function">
    <text evidence="3">Catalyzes the formation of sulfite from phosphoadenosine 5'-phosphosulfate (PAPS) using thioredoxin as an electron donor.</text>
</comment>
<dbReference type="Pfam" id="PF01507">
    <property type="entry name" value="PAPS_reduct"/>
    <property type="match status" value="1"/>
</dbReference>
<reference evidence="5 6" key="1">
    <citation type="submission" date="2018-12" db="EMBL/GenBank/DDBJ databases">
        <authorList>
            <person name="Chong R.A."/>
        </authorList>
    </citation>
    <scope>NUCLEOTIDE SEQUENCE [LARGE SCALE GENOMIC DNA]</scope>
    <source>
        <strain evidence="5 6">Hta</strain>
    </source>
</reference>
<proteinExistence type="inferred from homology"/>
<comment type="caution">
    <text evidence="3">Lacks conserved residue(s) required for the propagation of feature annotation.</text>
</comment>
<keyword evidence="2 3" id="KW-0560">Oxidoreductase</keyword>
<evidence type="ECO:0000256" key="2">
    <source>
        <dbReference type="ARBA" id="ARBA00023002"/>
    </source>
</evidence>
<organism evidence="5 6">
    <name type="scientific">Buchnera aphidicola</name>
    <name type="common">Hyadaphis tataricae</name>
    <dbReference type="NCBI Taxonomy" id="1241859"/>
    <lineage>
        <taxon>Bacteria</taxon>
        <taxon>Pseudomonadati</taxon>
        <taxon>Pseudomonadota</taxon>
        <taxon>Gammaproteobacteria</taxon>
        <taxon>Enterobacterales</taxon>
        <taxon>Erwiniaceae</taxon>
        <taxon>Buchnera</taxon>
    </lineage>
</organism>
<accession>A0A4D6Y5R3</accession>
<name>A0A4D6Y5R3_9GAMM</name>
<dbReference type="EMBL" id="CP034873">
    <property type="protein sequence ID" value="QCI21714.1"/>
    <property type="molecule type" value="Genomic_DNA"/>
</dbReference>
<dbReference type="PIRSF" id="PIRSF000857">
    <property type="entry name" value="PAPS_reductase"/>
    <property type="match status" value="1"/>
</dbReference>
<dbReference type="PANTHER" id="PTHR46509">
    <property type="entry name" value="PHOSPHOADENOSINE PHOSPHOSULFATE REDUCTASE"/>
    <property type="match status" value="1"/>
</dbReference>
<evidence type="ECO:0000259" key="4">
    <source>
        <dbReference type="Pfam" id="PF01507"/>
    </source>
</evidence>
<dbReference type="NCBIfam" id="NF002537">
    <property type="entry name" value="PRK02090.1"/>
    <property type="match status" value="1"/>
</dbReference>
<dbReference type="Gene3D" id="3.40.50.620">
    <property type="entry name" value="HUPs"/>
    <property type="match status" value="1"/>
</dbReference>
<dbReference type="GO" id="GO:0070814">
    <property type="term" value="P:hydrogen sulfide biosynthetic process"/>
    <property type="evidence" value="ECO:0007669"/>
    <property type="project" value="UniProtKB-UniRule"/>
</dbReference>
<dbReference type="GO" id="GO:0004604">
    <property type="term" value="F:phosphoadenylyl-sulfate reductase (thioredoxin) activity"/>
    <property type="evidence" value="ECO:0007669"/>
    <property type="project" value="UniProtKB-UniRule"/>
</dbReference>